<protein>
    <submittedName>
        <fullName evidence="2">Uncharacterized protein</fullName>
    </submittedName>
</protein>
<keyword evidence="1" id="KW-0472">Membrane</keyword>
<reference evidence="2 3" key="1">
    <citation type="submission" date="2018-01" db="EMBL/GenBank/DDBJ databases">
        <title>Saezia sanguinis gen. nov., sp. nov., in the order Burkholderiales isolated from human blood.</title>
        <authorList>
            <person name="Medina-Pascual M.J."/>
            <person name="Valdezate S."/>
            <person name="Monzon S."/>
            <person name="Cuesta I."/>
            <person name="Carrasco G."/>
            <person name="Villalon P."/>
            <person name="Saez-Nieto J.A."/>
        </authorList>
    </citation>
    <scope>NUCLEOTIDE SEQUENCE [LARGE SCALE GENOMIC DNA]</scope>
    <source>
        <strain evidence="2 3">CNM695-12</strain>
    </source>
</reference>
<evidence type="ECO:0000313" key="3">
    <source>
        <dbReference type="Proteomes" id="UP000286947"/>
    </source>
</evidence>
<evidence type="ECO:0000313" key="2">
    <source>
        <dbReference type="EMBL" id="RUS67404.1"/>
    </source>
</evidence>
<sequence length="110" mass="12794">MQFLKLRWLLNKKIGWVLLWIVGALTLAVSANVLGVHLFGGVQNWQSWLNNNTGIFLLWRILLYTLTACGWLWMHCRLLQREPEQVKRLLRVEICAVAAIVLLEITNWLA</sequence>
<dbReference type="OrthoDB" id="8970903at2"/>
<accession>A0A433SFJ0</accession>
<dbReference type="EMBL" id="PQSP01000002">
    <property type="protein sequence ID" value="RUS67404.1"/>
    <property type="molecule type" value="Genomic_DNA"/>
</dbReference>
<keyword evidence="1" id="KW-1133">Transmembrane helix</keyword>
<proteinExistence type="predicted"/>
<dbReference type="Proteomes" id="UP000286947">
    <property type="component" value="Unassembled WGS sequence"/>
</dbReference>
<feature type="transmembrane region" description="Helical" evidence="1">
    <location>
        <begin position="54"/>
        <end position="76"/>
    </location>
</feature>
<evidence type="ECO:0000256" key="1">
    <source>
        <dbReference type="SAM" id="Phobius"/>
    </source>
</evidence>
<organism evidence="2 3">
    <name type="scientific">Saezia sanguinis</name>
    <dbReference type="NCBI Taxonomy" id="1965230"/>
    <lineage>
        <taxon>Bacteria</taxon>
        <taxon>Pseudomonadati</taxon>
        <taxon>Pseudomonadota</taxon>
        <taxon>Betaproteobacteria</taxon>
        <taxon>Burkholderiales</taxon>
        <taxon>Saeziaceae</taxon>
        <taxon>Saezia</taxon>
    </lineage>
</organism>
<gene>
    <name evidence="2" type="ORF">CUZ56_01349</name>
</gene>
<dbReference type="AlphaFoldDB" id="A0A433SFJ0"/>
<keyword evidence="1" id="KW-0812">Transmembrane</keyword>
<dbReference type="RefSeq" id="WP_126979405.1">
    <property type="nucleotide sequence ID" value="NZ_PQSP01000002.1"/>
</dbReference>
<feature type="transmembrane region" description="Helical" evidence="1">
    <location>
        <begin position="88"/>
        <end position="109"/>
    </location>
</feature>
<name>A0A433SFJ0_9BURK</name>
<comment type="caution">
    <text evidence="2">The sequence shown here is derived from an EMBL/GenBank/DDBJ whole genome shotgun (WGS) entry which is preliminary data.</text>
</comment>
<keyword evidence="3" id="KW-1185">Reference proteome</keyword>